<name>A0A918VRY9_9GAMM</name>
<proteinExistence type="predicted"/>
<dbReference type="RefSeq" id="WP_189402607.1">
    <property type="nucleotide sequence ID" value="NZ_BMXA01000007.1"/>
</dbReference>
<comment type="caution">
    <text evidence="2">The sequence shown here is derived from an EMBL/GenBank/DDBJ whole genome shotgun (WGS) entry which is preliminary data.</text>
</comment>
<sequence>MTQTVHKKKLELEKKLRKVAEREKQLKNQLKAIDAREREAARKQETRAKIILGGFLASRIKRKDPQFLDLLEVALNEVSDRDKNTLINYRNLLLNS</sequence>
<organism evidence="2 3">
    <name type="scientific">Arenicella chitinivorans</name>
    <dbReference type="NCBI Taxonomy" id="1329800"/>
    <lineage>
        <taxon>Bacteria</taxon>
        <taxon>Pseudomonadati</taxon>
        <taxon>Pseudomonadota</taxon>
        <taxon>Gammaproteobacteria</taxon>
        <taxon>Arenicellales</taxon>
        <taxon>Arenicellaceae</taxon>
        <taxon>Arenicella</taxon>
    </lineage>
</organism>
<reference evidence="2" key="2">
    <citation type="submission" date="2020-09" db="EMBL/GenBank/DDBJ databases">
        <authorList>
            <person name="Sun Q."/>
            <person name="Kim S."/>
        </authorList>
    </citation>
    <scope>NUCLEOTIDE SEQUENCE</scope>
    <source>
        <strain evidence="2">KCTC 12711</strain>
    </source>
</reference>
<evidence type="ECO:0008006" key="4">
    <source>
        <dbReference type="Google" id="ProtNLM"/>
    </source>
</evidence>
<dbReference type="Proteomes" id="UP000614811">
    <property type="component" value="Unassembled WGS sequence"/>
</dbReference>
<protein>
    <recommendedName>
        <fullName evidence="4">Mobilization protein</fullName>
    </recommendedName>
</protein>
<evidence type="ECO:0000313" key="2">
    <source>
        <dbReference type="EMBL" id="GHA18978.1"/>
    </source>
</evidence>
<evidence type="ECO:0000313" key="3">
    <source>
        <dbReference type="Proteomes" id="UP000614811"/>
    </source>
</evidence>
<reference evidence="2" key="1">
    <citation type="journal article" date="2014" name="Int. J. Syst. Evol. Microbiol.">
        <title>Complete genome sequence of Corynebacterium casei LMG S-19264T (=DSM 44701T), isolated from a smear-ripened cheese.</title>
        <authorList>
            <consortium name="US DOE Joint Genome Institute (JGI-PGF)"/>
            <person name="Walter F."/>
            <person name="Albersmeier A."/>
            <person name="Kalinowski J."/>
            <person name="Ruckert C."/>
        </authorList>
    </citation>
    <scope>NUCLEOTIDE SEQUENCE</scope>
    <source>
        <strain evidence="2">KCTC 12711</strain>
    </source>
</reference>
<feature type="coiled-coil region" evidence="1">
    <location>
        <begin position="9"/>
        <end position="43"/>
    </location>
</feature>
<evidence type="ECO:0000256" key="1">
    <source>
        <dbReference type="SAM" id="Coils"/>
    </source>
</evidence>
<dbReference type="EMBL" id="BMXA01000007">
    <property type="protein sequence ID" value="GHA18978.1"/>
    <property type="molecule type" value="Genomic_DNA"/>
</dbReference>
<dbReference type="AlphaFoldDB" id="A0A918VRY9"/>
<keyword evidence="1" id="KW-0175">Coiled coil</keyword>
<keyword evidence="3" id="KW-1185">Reference proteome</keyword>
<accession>A0A918VRY9</accession>
<gene>
    <name evidence="2" type="ORF">GCM10008090_30840</name>
</gene>